<evidence type="ECO:0000313" key="2">
    <source>
        <dbReference type="Proteomes" id="UP001172778"/>
    </source>
</evidence>
<protein>
    <submittedName>
        <fullName evidence="1">Uncharacterized protein</fullName>
    </submittedName>
</protein>
<name>A0ABT7E1Q8_9NEIS</name>
<sequence length="208" mass="22782">MTPQEFFHQAIGTKLGIPEKASVKSQQFPHRVASGVKPLSLGQLDCFYIAASDGPSQLIGRIQLPPIKGLEVIDTEQVSARKHLANWLLTHAAPPYMVGMIGKAHPEPSFRISPHLALTQLCDTGGNQPINVELAREGFAKIADLPWKQVVAPAIHCYERYLQAPRGANAAQLKKLLDKTPSLRKILPTLGIRPNSGEYSLLSWANIE</sequence>
<organism evidence="1 2">
    <name type="scientific">Parachitinimonas caeni</name>
    <dbReference type="NCBI Taxonomy" id="3031301"/>
    <lineage>
        <taxon>Bacteria</taxon>
        <taxon>Pseudomonadati</taxon>
        <taxon>Pseudomonadota</taxon>
        <taxon>Betaproteobacteria</taxon>
        <taxon>Neisseriales</taxon>
        <taxon>Chitinibacteraceae</taxon>
        <taxon>Parachitinimonas</taxon>
    </lineage>
</organism>
<dbReference type="EMBL" id="JARRAF010000034">
    <property type="protein sequence ID" value="MDK2126244.1"/>
    <property type="molecule type" value="Genomic_DNA"/>
</dbReference>
<keyword evidence="2" id="KW-1185">Reference proteome</keyword>
<dbReference type="RefSeq" id="WP_284102564.1">
    <property type="nucleotide sequence ID" value="NZ_JARRAF010000034.1"/>
</dbReference>
<accession>A0ABT7E1Q8</accession>
<proteinExistence type="predicted"/>
<dbReference type="Proteomes" id="UP001172778">
    <property type="component" value="Unassembled WGS sequence"/>
</dbReference>
<gene>
    <name evidence="1" type="ORF">PZA18_19555</name>
</gene>
<comment type="caution">
    <text evidence="1">The sequence shown here is derived from an EMBL/GenBank/DDBJ whole genome shotgun (WGS) entry which is preliminary data.</text>
</comment>
<evidence type="ECO:0000313" key="1">
    <source>
        <dbReference type="EMBL" id="MDK2126244.1"/>
    </source>
</evidence>
<reference evidence="1" key="1">
    <citation type="submission" date="2023-03" db="EMBL/GenBank/DDBJ databases">
        <title>Chitinimonas shenzhenensis gen. nov., sp. nov., a novel member of family Burkholderiaceae isolated from activated sludge collected in Shen Zhen, China.</title>
        <authorList>
            <person name="Wang X."/>
        </authorList>
    </citation>
    <scope>NUCLEOTIDE SEQUENCE</scope>
    <source>
        <strain evidence="1">DQS-5</strain>
    </source>
</reference>